<evidence type="ECO:0000313" key="1">
    <source>
        <dbReference type="EMBL" id="CAB5035579.1"/>
    </source>
</evidence>
<accession>A0A6J7S3J5</accession>
<organism evidence="1">
    <name type="scientific">freshwater metagenome</name>
    <dbReference type="NCBI Taxonomy" id="449393"/>
    <lineage>
        <taxon>unclassified sequences</taxon>
        <taxon>metagenomes</taxon>
        <taxon>ecological metagenomes</taxon>
    </lineage>
</organism>
<sequence length="75" mass="8639">MNKLNGVSARYISHELATDLGNPRLKASNDLSLKGLREWPPVLVMHGRIHGKQHHPHHLKTRRIKVLEYNSTLTR</sequence>
<name>A0A6J7S3J5_9ZZZZ</name>
<proteinExistence type="predicted"/>
<dbReference type="EMBL" id="CAFBPW010000126">
    <property type="protein sequence ID" value="CAB5035579.1"/>
    <property type="molecule type" value="Genomic_DNA"/>
</dbReference>
<gene>
    <name evidence="1" type="ORF">UFOPK4173_01131</name>
</gene>
<reference evidence="1" key="1">
    <citation type="submission" date="2020-05" db="EMBL/GenBank/DDBJ databases">
        <authorList>
            <person name="Chiriac C."/>
            <person name="Salcher M."/>
            <person name="Ghai R."/>
            <person name="Kavagutti S V."/>
        </authorList>
    </citation>
    <scope>NUCLEOTIDE SEQUENCE</scope>
</reference>
<dbReference type="AlphaFoldDB" id="A0A6J7S3J5"/>
<protein>
    <submittedName>
        <fullName evidence="1">Unannotated protein</fullName>
    </submittedName>
</protein>